<feature type="chain" id="PRO_5042516904" evidence="1">
    <location>
        <begin position="20"/>
        <end position="165"/>
    </location>
</feature>
<feature type="signal peptide" evidence="1">
    <location>
        <begin position="1"/>
        <end position="19"/>
    </location>
</feature>
<name>A0AAJ5WX42_9BACT</name>
<dbReference type="Proteomes" id="UP001220610">
    <property type="component" value="Chromosome"/>
</dbReference>
<gene>
    <name evidence="2" type="ORF">P0Y53_00380</name>
</gene>
<organism evidence="2 3">
    <name type="scientific">Candidatus Pseudobacter hemicellulosilyticus</name>
    <dbReference type="NCBI Taxonomy" id="3121375"/>
    <lineage>
        <taxon>Bacteria</taxon>
        <taxon>Pseudomonadati</taxon>
        <taxon>Bacteroidota</taxon>
        <taxon>Chitinophagia</taxon>
        <taxon>Chitinophagales</taxon>
        <taxon>Chitinophagaceae</taxon>
        <taxon>Pseudobacter</taxon>
    </lineage>
</organism>
<reference evidence="2" key="1">
    <citation type="submission" date="2023-03" db="EMBL/GenBank/DDBJ databases">
        <title>Andean soil-derived lignocellulolytic bacterial consortium as a source of novel taxa and putative plastic-active enzymes.</title>
        <authorList>
            <person name="Diaz-Garcia L."/>
            <person name="Chuvochina M."/>
            <person name="Feuerriegel G."/>
            <person name="Bunk B."/>
            <person name="Sproer C."/>
            <person name="Streit W.R."/>
            <person name="Rodriguez L.M."/>
            <person name="Overmann J."/>
            <person name="Jimenez D.J."/>
        </authorList>
    </citation>
    <scope>NUCLEOTIDE SEQUENCE</scope>
    <source>
        <strain evidence="2">MAG 7</strain>
    </source>
</reference>
<dbReference type="AlphaFoldDB" id="A0AAJ5WX42"/>
<dbReference type="SUPFAM" id="SSF52833">
    <property type="entry name" value="Thioredoxin-like"/>
    <property type="match status" value="1"/>
</dbReference>
<dbReference type="Pfam" id="PF13899">
    <property type="entry name" value="Thioredoxin_7"/>
    <property type="match status" value="1"/>
</dbReference>
<accession>A0AAJ5WX42</accession>
<dbReference type="Gene3D" id="3.40.30.10">
    <property type="entry name" value="Glutaredoxin"/>
    <property type="match status" value="1"/>
</dbReference>
<proteinExistence type="predicted"/>
<evidence type="ECO:0000256" key="1">
    <source>
        <dbReference type="SAM" id="SignalP"/>
    </source>
</evidence>
<sequence length="165" mass="19023">MKQFLFSILLAGCTLAASAQDMASFKLYNPTANAEVELEKAIKEAKAAKKHVFVQIGGNWCVWCARFNVFSTEDKQIDSLIKANYIVYHLNYSKENYNKDLLKRFDYPQRFGFPVFVVLDANGKRLHTQDSGLLEEGKGYDKRRVMTFFQNWAPAALDPEQYKKF</sequence>
<dbReference type="InterPro" id="IPR036249">
    <property type="entry name" value="Thioredoxin-like_sf"/>
</dbReference>
<keyword evidence="1" id="KW-0732">Signal</keyword>
<evidence type="ECO:0000313" key="2">
    <source>
        <dbReference type="EMBL" id="WEK35940.1"/>
    </source>
</evidence>
<protein>
    <submittedName>
        <fullName evidence="2">Thioredoxin family protein</fullName>
    </submittedName>
</protein>
<evidence type="ECO:0000313" key="3">
    <source>
        <dbReference type="Proteomes" id="UP001220610"/>
    </source>
</evidence>
<dbReference type="EMBL" id="CP119311">
    <property type="protein sequence ID" value="WEK35940.1"/>
    <property type="molecule type" value="Genomic_DNA"/>
</dbReference>